<evidence type="ECO:0000313" key="8">
    <source>
        <dbReference type="Proteomes" id="UP000800035"/>
    </source>
</evidence>
<evidence type="ECO:0000313" key="7">
    <source>
        <dbReference type="EMBL" id="KAF1958465.1"/>
    </source>
</evidence>
<dbReference type="Proteomes" id="UP000800035">
    <property type="component" value="Unassembled WGS sequence"/>
</dbReference>
<reference evidence="7" key="1">
    <citation type="journal article" date="2020" name="Stud. Mycol.">
        <title>101 Dothideomycetes genomes: a test case for predicting lifestyles and emergence of pathogens.</title>
        <authorList>
            <person name="Haridas S."/>
            <person name="Albert R."/>
            <person name="Binder M."/>
            <person name="Bloem J."/>
            <person name="Labutti K."/>
            <person name="Salamov A."/>
            <person name="Andreopoulos B."/>
            <person name="Baker S."/>
            <person name="Barry K."/>
            <person name="Bills G."/>
            <person name="Bluhm B."/>
            <person name="Cannon C."/>
            <person name="Castanera R."/>
            <person name="Culley D."/>
            <person name="Daum C."/>
            <person name="Ezra D."/>
            <person name="Gonzalez J."/>
            <person name="Henrissat B."/>
            <person name="Kuo A."/>
            <person name="Liang C."/>
            <person name="Lipzen A."/>
            <person name="Lutzoni F."/>
            <person name="Magnuson J."/>
            <person name="Mondo S."/>
            <person name="Nolan M."/>
            <person name="Ohm R."/>
            <person name="Pangilinan J."/>
            <person name="Park H.-J."/>
            <person name="Ramirez L."/>
            <person name="Alfaro M."/>
            <person name="Sun H."/>
            <person name="Tritt A."/>
            <person name="Yoshinaga Y."/>
            <person name="Zwiers L.-H."/>
            <person name="Turgeon B."/>
            <person name="Goodwin S."/>
            <person name="Spatafora J."/>
            <person name="Crous P."/>
            <person name="Grigoriev I."/>
        </authorList>
    </citation>
    <scope>NUCLEOTIDE SEQUENCE</scope>
    <source>
        <strain evidence="7">CBS 675.92</strain>
    </source>
</reference>
<keyword evidence="2 6" id="KW-0812">Transmembrane</keyword>
<comment type="similarity">
    <text evidence="5">Belongs to the anthrone oxygenase family.</text>
</comment>
<evidence type="ECO:0000256" key="6">
    <source>
        <dbReference type="SAM" id="Phobius"/>
    </source>
</evidence>
<organism evidence="7 8">
    <name type="scientific">Byssothecium circinans</name>
    <dbReference type="NCBI Taxonomy" id="147558"/>
    <lineage>
        <taxon>Eukaryota</taxon>
        <taxon>Fungi</taxon>
        <taxon>Dikarya</taxon>
        <taxon>Ascomycota</taxon>
        <taxon>Pezizomycotina</taxon>
        <taxon>Dothideomycetes</taxon>
        <taxon>Pleosporomycetidae</taxon>
        <taxon>Pleosporales</taxon>
        <taxon>Massarineae</taxon>
        <taxon>Massarinaceae</taxon>
        <taxon>Byssothecium</taxon>
    </lineage>
</organism>
<dbReference type="Pfam" id="PF08592">
    <property type="entry name" value="Anthrone_oxy"/>
    <property type="match status" value="1"/>
</dbReference>
<dbReference type="OrthoDB" id="5954308at2759"/>
<name>A0A6A5U0T3_9PLEO</name>
<evidence type="ECO:0000256" key="2">
    <source>
        <dbReference type="ARBA" id="ARBA00022692"/>
    </source>
</evidence>
<dbReference type="PANTHER" id="PTHR35042">
    <property type="entry name" value="ANTHRONE OXYGENASE ENCC"/>
    <property type="match status" value="1"/>
</dbReference>
<dbReference type="AlphaFoldDB" id="A0A6A5U0T3"/>
<keyword evidence="8" id="KW-1185">Reference proteome</keyword>
<keyword evidence="4 6" id="KW-0472">Membrane</keyword>
<evidence type="ECO:0000256" key="3">
    <source>
        <dbReference type="ARBA" id="ARBA00022989"/>
    </source>
</evidence>
<dbReference type="EMBL" id="ML976987">
    <property type="protein sequence ID" value="KAF1958465.1"/>
    <property type="molecule type" value="Genomic_DNA"/>
</dbReference>
<sequence length="198" mass="21241">MASQSWFTQRPPAGLLVAQAVGITASTYLFGENMALSFLSVPPILQAPAPLAARQWHQLYDIAKSFALPLTAVATVSTAYVAFRQDPASLPFKLNVAAAILFPSIIPYTLLVIGPTNEKLFAKEREYQSASLEDKAIEAGVQKDETVHALIDKWAVLNLARAAITGVGAILTIWAALDKREFASFRDIGVGSGANRLG</sequence>
<accession>A0A6A5U0T3</accession>
<dbReference type="PANTHER" id="PTHR35042:SF1">
    <property type="entry name" value="DUF1772-DOMAIN-CONTAINING PROTEIN"/>
    <property type="match status" value="1"/>
</dbReference>
<evidence type="ECO:0000256" key="5">
    <source>
        <dbReference type="ARBA" id="ARBA00034313"/>
    </source>
</evidence>
<comment type="subcellular location">
    <subcellularLocation>
        <location evidence="1">Membrane</location>
        <topology evidence="1">Multi-pass membrane protein</topology>
    </subcellularLocation>
</comment>
<proteinExistence type="inferred from homology"/>
<evidence type="ECO:0000256" key="1">
    <source>
        <dbReference type="ARBA" id="ARBA00004141"/>
    </source>
</evidence>
<protein>
    <recommendedName>
        <fullName evidence="9">DUF1772-domain-containing protein</fullName>
    </recommendedName>
</protein>
<dbReference type="GO" id="GO:0016020">
    <property type="term" value="C:membrane"/>
    <property type="evidence" value="ECO:0007669"/>
    <property type="project" value="UniProtKB-SubCell"/>
</dbReference>
<evidence type="ECO:0000256" key="4">
    <source>
        <dbReference type="ARBA" id="ARBA00023136"/>
    </source>
</evidence>
<gene>
    <name evidence="7" type="ORF">CC80DRAFT_408719</name>
</gene>
<feature type="transmembrane region" description="Helical" evidence="6">
    <location>
        <begin position="159"/>
        <end position="177"/>
    </location>
</feature>
<feature type="transmembrane region" description="Helical" evidence="6">
    <location>
        <begin position="95"/>
        <end position="114"/>
    </location>
</feature>
<keyword evidence="3 6" id="KW-1133">Transmembrane helix</keyword>
<evidence type="ECO:0008006" key="9">
    <source>
        <dbReference type="Google" id="ProtNLM"/>
    </source>
</evidence>
<dbReference type="InterPro" id="IPR013901">
    <property type="entry name" value="Anthrone_oxy"/>
</dbReference>
<feature type="transmembrane region" description="Helical" evidence="6">
    <location>
        <begin position="66"/>
        <end position="83"/>
    </location>
</feature>